<feature type="compositionally biased region" description="Basic residues" evidence="1">
    <location>
        <begin position="1"/>
        <end position="10"/>
    </location>
</feature>
<proteinExistence type="predicted"/>
<feature type="region of interest" description="Disordered" evidence="1">
    <location>
        <begin position="1"/>
        <end position="61"/>
    </location>
</feature>
<dbReference type="EMBL" id="JALLAZ020001021">
    <property type="protein sequence ID" value="KAL3782361.1"/>
    <property type="molecule type" value="Genomic_DNA"/>
</dbReference>
<evidence type="ECO:0000313" key="3">
    <source>
        <dbReference type="Proteomes" id="UP001530315"/>
    </source>
</evidence>
<name>A0ABD3P4R7_9STRA</name>
<organism evidence="2 3">
    <name type="scientific">Stephanodiscus triporus</name>
    <dbReference type="NCBI Taxonomy" id="2934178"/>
    <lineage>
        <taxon>Eukaryota</taxon>
        <taxon>Sar</taxon>
        <taxon>Stramenopiles</taxon>
        <taxon>Ochrophyta</taxon>
        <taxon>Bacillariophyta</taxon>
        <taxon>Coscinodiscophyceae</taxon>
        <taxon>Thalassiosirophycidae</taxon>
        <taxon>Stephanodiscales</taxon>
        <taxon>Stephanodiscaceae</taxon>
        <taxon>Stephanodiscus</taxon>
    </lineage>
</organism>
<protein>
    <submittedName>
        <fullName evidence="2">Uncharacterized protein</fullName>
    </submittedName>
</protein>
<evidence type="ECO:0000256" key="1">
    <source>
        <dbReference type="SAM" id="MobiDB-lite"/>
    </source>
</evidence>
<accession>A0ABD3P4R7</accession>
<gene>
    <name evidence="2" type="ORF">ACHAW5_000901</name>
</gene>
<feature type="compositionally biased region" description="Gly residues" evidence="1">
    <location>
        <begin position="11"/>
        <end position="20"/>
    </location>
</feature>
<sequence>MLRRPQRPGRRAGGGGGRGLVGKLFGNNDDDRISQTASSSSSSSSKKKTNVADTDPTGRTVTFADGSSGTIVAHRDPLSFVLVAEPLSRSVSSCSLYSSSSSVGDDGTSCAVSAGRTSIDPSTVAPGSIVDYLGRPLVADNDGYVTVDPDFEVVVDDDVEEKEGEGGGRRRLRPIFMPTPKISDIGLIDSPLVTGITAIDALTPIGKGQNMLVIGVEEDEDEGRDIGRGGGRTVSG</sequence>
<dbReference type="AlphaFoldDB" id="A0ABD3P4R7"/>
<dbReference type="InterPro" id="IPR027417">
    <property type="entry name" value="P-loop_NTPase"/>
</dbReference>
<dbReference type="Proteomes" id="UP001530315">
    <property type="component" value="Unassembled WGS sequence"/>
</dbReference>
<reference evidence="2 3" key="1">
    <citation type="submission" date="2024-10" db="EMBL/GenBank/DDBJ databases">
        <title>Updated reference genomes for cyclostephanoid diatoms.</title>
        <authorList>
            <person name="Roberts W.R."/>
            <person name="Alverson A.J."/>
        </authorList>
    </citation>
    <scope>NUCLEOTIDE SEQUENCE [LARGE SCALE GENOMIC DNA]</scope>
    <source>
        <strain evidence="2 3">AJA276-08</strain>
    </source>
</reference>
<comment type="caution">
    <text evidence="2">The sequence shown here is derived from an EMBL/GenBank/DDBJ whole genome shotgun (WGS) entry which is preliminary data.</text>
</comment>
<dbReference type="Gene3D" id="3.40.50.300">
    <property type="entry name" value="P-loop containing nucleotide triphosphate hydrolases"/>
    <property type="match status" value="1"/>
</dbReference>
<keyword evidence="3" id="KW-1185">Reference proteome</keyword>
<evidence type="ECO:0000313" key="2">
    <source>
        <dbReference type="EMBL" id="KAL3782361.1"/>
    </source>
</evidence>
<dbReference type="SUPFAM" id="SSF52540">
    <property type="entry name" value="P-loop containing nucleoside triphosphate hydrolases"/>
    <property type="match status" value="1"/>
</dbReference>